<keyword evidence="1" id="KW-0812">Transmembrane</keyword>
<dbReference type="EMBL" id="JAARRU010000001">
    <property type="protein sequence ID" value="MBC1564077.1"/>
    <property type="molecule type" value="Genomic_DNA"/>
</dbReference>
<evidence type="ECO:0000313" key="3">
    <source>
        <dbReference type="Proteomes" id="UP000586951"/>
    </source>
</evidence>
<protein>
    <submittedName>
        <fullName evidence="2">Uncharacterized protein</fullName>
    </submittedName>
</protein>
<name>A0A841ZUR1_9LIST</name>
<sequence>MNTLMIIGAIVAGLILLIITAGVVTYIIQKKTLRNMQRTTTTLFKNDFFKEG</sequence>
<accession>A0A841ZUR1</accession>
<evidence type="ECO:0000313" key="2">
    <source>
        <dbReference type="EMBL" id="MBC1564077.1"/>
    </source>
</evidence>
<organism evidence="2 3">
    <name type="scientific">Listeria booriae</name>
    <dbReference type="NCBI Taxonomy" id="1552123"/>
    <lineage>
        <taxon>Bacteria</taxon>
        <taxon>Bacillati</taxon>
        <taxon>Bacillota</taxon>
        <taxon>Bacilli</taxon>
        <taxon>Bacillales</taxon>
        <taxon>Listeriaceae</taxon>
        <taxon>Listeria</taxon>
    </lineage>
</organism>
<evidence type="ECO:0000256" key="1">
    <source>
        <dbReference type="SAM" id="Phobius"/>
    </source>
</evidence>
<keyword evidence="1" id="KW-0472">Membrane</keyword>
<comment type="caution">
    <text evidence="2">The sequence shown here is derived from an EMBL/GenBank/DDBJ whole genome shotgun (WGS) entry which is preliminary data.</text>
</comment>
<dbReference type="RefSeq" id="WP_185416216.1">
    <property type="nucleotide sequence ID" value="NZ_JAARRU010000001.1"/>
</dbReference>
<feature type="transmembrane region" description="Helical" evidence="1">
    <location>
        <begin position="6"/>
        <end position="28"/>
    </location>
</feature>
<dbReference type="Proteomes" id="UP000586951">
    <property type="component" value="Unassembled WGS sequence"/>
</dbReference>
<gene>
    <name evidence="2" type="ORF">HB907_01585</name>
</gene>
<reference evidence="2 3" key="1">
    <citation type="submission" date="2020-03" db="EMBL/GenBank/DDBJ databases">
        <title>Soil Listeria distribution.</title>
        <authorList>
            <person name="Liao J."/>
            <person name="Wiedmann M."/>
        </authorList>
    </citation>
    <scope>NUCLEOTIDE SEQUENCE [LARGE SCALE GENOMIC DNA]</scope>
    <source>
        <strain evidence="2 3">FSL L7-1427</strain>
    </source>
</reference>
<proteinExistence type="predicted"/>
<dbReference type="AlphaFoldDB" id="A0A841ZUR1"/>
<keyword evidence="1" id="KW-1133">Transmembrane helix</keyword>